<sequence length="273" mass="29519">MTQQSPAPAPPPPTGVRKWVIRGVAVLTAFGVFGAVGSYYLPGVFQRIGDTVNPTAPIDVDVFLDRTEQPNYVFPQDLDPLSVPTDLLDPRATADFRKWAIAHGGQVADQQTVRFTIRGKDATLVHIESVKPRVVSHMKPVEGWYNAWEGCGAVVIALQVTANLSGDVPVLDWEDEKGKLESPPAFTVSATDEQNIDMTVNVQTLGVKWVLDVAYSSARGEGVLTVDDKGKPFALTTVDAADAWVSTTDADLVPKPLERDASRDRGGEVRPVC</sequence>
<keyword evidence="3" id="KW-1185">Reference proteome</keyword>
<reference evidence="2 3" key="1">
    <citation type="submission" date="2020-08" db="EMBL/GenBank/DDBJ databases">
        <title>Sequencing the genomes of 1000 actinobacteria strains.</title>
        <authorList>
            <person name="Klenk H.-P."/>
        </authorList>
    </citation>
    <scope>NUCLEOTIDE SEQUENCE [LARGE SCALE GENOMIC DNA]</scope>
    <source>
        <strain evidence="2 3">DSM 45362</strain>
    </source>
</reference>
<accession>A0A841BMB6</accession>
<keyword evidence="1" id="KW-0472">Membrane</keyword>
<dbReference type="RefSeq" id="WP_184833602.1">
    <property type="nucleotide sequence ID" value="NZ_JACHMN010000002.1"/>
</dbReference>
<name>A0A841BMB6_9ACTN</name>
<organism evidence="2 3">
    <name type="scientific">Allocatelliglobosispora scoriae</name>
    <dbReference type="NCBI Taxonomy" id="643052"/>
    <lineage>
        <taxon>Bacteria</taxon>
        <taxon>Bacillati</taxon>
        <taxon>Actinomycetota</taxon>
        <taxon>Actinomycetes</taxon>
        <taxon>Micromonosporales</taxon>
        <taxon>Micromonosporaceae</taxon>
        <taxon>Allocatelliglobosispora</taxon>
    </lineage>
</organism>
<dbReference type="Proteomes" id="UP000587527">
    <property type="component" value="Unassembled WGS sequence"/>
</dbReference>
<evidence type="ECO:0000313" key="2">
    <source>
        <dbReference type="EMBL" id="MBB5868001.1"/>
    </source>
</evidence>
<gene>
    <name evidence="2" type="ORF">F4553_001380</name>
</gene>
<dbReference type="AlphaFoldDB" id="A0A841BMB6"/>
<protein>
    <submittedName>
        <fullName evidence="2">Uncharacterized protein</fullName>
    </submittedName>
</protein>
<keyword evidence="1" id="KW-1133">Transmembrane helix</keyword>
<evidence type="ECO:0000256" key="1">
    <source>
        <dbReference type="SAM" id="Phobius"/>
    </source>
</evidence>
<evidence type="ECO:0000313" key="3">
    <source>
        <dbReference type="Proteomes" id="UP000587527"/>
    </source>
</evidence>
<proteinExistence type="predicted"/>
<feature type="transmembrane region" description="Helical" evidence="1">
    <location>
        <begin position="20"/>
        <end position="41"/>
    </location>
</feature>
<comment type="caution">
    <text evidence="2">The sequence shown here is derived from an EMBL/GenBank/DDBJ whole genome shotgun (WGS) entry which is preliminary data.</text>
</comment>
<dbReference type="EMBL" id="JACHMN010000002">
    <property type="protein sequence ID" value="MBB5868001.1"/>
    <property type="molecule type" value="Genomic_DNA"/>
</dbReference>
<keyword evidence="1" id="KW-0812">Transmembrane</keyword>